<organism evidence="2 3">
    <name type="scientific">Nonomuraea africana</name>
    <dbReference type="NCBI Taxonomy" id="46171"/>
    <lineage>
        <taxon>Bacteria</taxon>
        <taxon>Bacillati</taxon>
        <taxon>Actinomycetota</taxon>
        <taxon>Actinomycetes</taxon>
        <taxon>Streptosporangiales</taxon>
        <taxon>Streptosporangiaceae</taxon>
        <taxon>Nonomuraea</taxon>
    </lineage>
</organism>
<dbReference type="RefSeq" id="WP_318781896.1">
    <property type="nucleotide sequence ID" value="NZ_BAAASY010000011.1"/>
</dbReference>
<dbReference type="Proteomes" id="UP000661607">
    <property type="component" value="Unassembled WGS sequence"/>
</dbReference>
<keyword evidence="1" id="KW-0812">Transmembrane</keyword>
<keyword evidence="1" id="KW-1133">Transmembrane helix</keyword>
<sequence length="152" mass="15966">MIGHILTAAVLISSGLAAGVLFTHAVGVWPAMQAMAPDRYVAAHKLLGRAYDPMMPIIVSTSLILDVILAALSRNDIGRILFIASAVCLAGVGVVSQTRNVPINRRVKSLDPEAIPADWEDPRGSWGKWNLVRTTFAVLALVGNAAAAVTAG</sequence>
<comment type="caution">
    <text evidence="2">The sequence shown here is derived from an EMBL/GenBank/DDBJ whole genome shotgun (WGS) entry which is preliminary data.</text>
</comment>
<feature type="transmembrane region" description="Helical" evidence="1">
    <location>
        <begin position="77"/>
        <end position="96"/>
    </location>
</feature>
<name>A0ABR9KIK8_9ACTN</name>
<keyword evidence="1" id="KW-0472">Membrane</keyword>
<accession>A0ABR9KIK8</accession>
<proteinExistence type="predicted"/>
<evidence type="ECO:0000313" key="3">
    <source>
        <dbReference type="Proteomes" id="UP000661607"/>
    </source>
</evidence>
<dbReference type="EMBL" id="JADBEF010000001">
    <property type="protein sequence ID" value="MBE1561861.1"/>
    <property type="molecule type" value="Genomic_DNA"/>
</dbReference>
<gene>
    <name evidence="2" type="ORF">H4W81_004640</name>
</gene>
<dbReference type="InterPro" id="IPR013901">
    <property type="entry name" value="Anthrone_oxy"/>
</dbReference>
<protein>
    <submittedName>
        <fullName evidence="2">Membrane protein</fullName>
    </submittedName>
</protein>
<keyword evidence="3" id="KW-1185">Reference proteome</keyword>
<evidence type="ECO:0000256" key="1">
    <source>
        <dbReference type="SAM" id="Phobius"/>
    </source>
</evidence>
<feature type="transmembrane region" description="Helical" evidence="1">
    <location>
        <begin position="6"/>
        <end position="29"/>
    </location>
</feature>
<feature type="transmembrane region" description="Helical" evidence="1">
    <location>
        <begin position="50"/>
        <end position="71"/>
    </location>
</feature>
<dbReference type="Pfam" id="PF08592">
    <property type="entry name" value="Anthrone_oxy"/>
    <property type="match status" value="1"/>
</dbReference>
<evidence type="ECO:0000313" key="2">
    <source>
        <dbReference type="EMBL" id="MBE1561861.1"/>
    </source>
</evidence>
<reference evidence="2 3" key="1">
    <citation type="submission" date="2020-10" db="EMBL/GenBank/DDBJ databases">
        <title>Sequencing the genomes of 1000 actinobacteria strains.</title>
        <authorList>
            <person name="Klenk H.-P."/>
        </authorList>
    </citation>
    <scope>NUCLEOTIDE SEQUENCE [LARGE SCALE GENOMIC DNA]</scope>
    <source>
        <strain evidence="2 3">DSM 43748</strain>
    </source>
</reference>